<dbReference type="EMBL" id="JH687843">
    <property type="protein sequence ID" value="EJD37352.1"/>
    <property type="molecule type" value="Genomic_DNA"/>
</dbReference>
<accession>J0DAM5</accession>
<gene>
    <name evidence="3" type="ORF">AURDEDRAFT_92407</name>
</gene>
<dbReference type="PANTHER" id="PTHR12992:SF45">
    <property type="entry name" value="NUDIX HYDROLASE DOMAIN-CONTAINING PROTEIN"/>
    <property type="match status" value="1"/>
</dbReference>
<feature type="compositionally biased region" description="Polar residues" evidence="1">
    <location>
        <begin position="188"/>
        <end position="197"/>
    </location>
</feature>
<dbReference type="Gene3D" id="3.90.79.10">
    <property type="entry name" value="Nucleoside Triphosphate Pyrophosphohydrolase"/>
    <property type="match status" value="1"/>
</dbReference>
<dbReference type="PROSITE" id="PS51462">
    <property type="entry name" value="NUDIX"/>
    <property type="match status" value="1"/>
</dbReference>
<evidence type="ECO:0000313" key="3">
    <source>
        <dbReference type="EMBL" id="EJD37352.1"/>
    </source>
</evidence>
<dbReference type="eggNOG" id="KOG3069">
    <property type="taxonomic scope" value="Eukaryota"/>
</dbReference>
<reference evidence="4" key="1">
    <citation type="journal article" date="2012" name="Science">
        <title>The Paleozoic origin of enzymatic lignin decomposition reconstructed from 31 fungal genomes.</title>
        <authorList>
            <person name="Floudas D."/>
            <person name="Binder M."/>
            <person name="Riley R."/>
            <person name="Barry K."/>
            <person name="Blanchette R.A."/>
            <person name="Henrissat B."/>
            <person name="Martinez A.T."/>
            <person name="Otillar R."/>
            <person name="Spatafora J.W."/>
            <person name="Yadav J.S."/>
            <person name="Aerts A."/>
            <person name="Benoit I."/>
            <person name="Boyd A."/>
            <person name="Carlson A."/>
            <person name="Copeland A."/>
            <person name="Coutinho P.M."/>
            <person name="de Vries R.P."/>
            <person name="Ferreira P."/>
            <person name="Findley K."/>
            <person name="Foster B."/>
            <person name="Gaskell J."/>
            <person name="Glotzer D."/>
            <person name="Gorecki P."/>
            <person name="Heitman J."/>
            <person name="Hesse C."/>
            <person name="Hori C."/>
            <person name="Igarashi K."/>
            <person name="Jurgens J.A."/>
            <person name="Kallen N."/>
            <person name="Kersten P."/>
            <person name="Kohler A."/>
            <person name="Kuees U."/>
            <person name="Kumar T.K.A."/>
            <person name="Kuo A."/>
            <person name="LaButti K."/>
            <person name="Larrondo L.F."/>
            <person name="Lindquist E."/>
            <person name="Ling A."/>
            <person name="Lombard V."/>
            <person name="Lucas S."/>
            <person name="Lundell T."/>
            <person name="Martin R."/>
            <person name="McLaughlin D.J."/>
            <person name="Morgenstern I."/>
            <person name="Morin E."/>
            <person name="Murat C."/>
            <person name="Nagy L.G."/>
            <person name="Nolan M."/>
            <person name="Ohm R.A."/>
            <person name="Patyshakuliyeva A."/>
            <person name="Rokas A."/>
            <person name="Ruiz-Duenas F.J."/>
            <person name="Sabat G."/>
            <person name="Salamov A."/>
            <person name="Samejima M."/>
            <person name="Schmutz J."/>
            <person name="Slot J.C."/>
            <person name="St John F."/>
            <person name="Stenlid J."/>
            <person name="Sun H."/>
            <person name="Sun S."/>
            <person name="Syed K."/>
            <person name="Tsang A."/>
            <person name="Wiebenga A."/>
            <person name="Young D."/>
            <person name="Pisabarro A."/>
            <person name="Eastwood D.C."/>
            <person name="Martin F."/>
            <person name="Cullen D."/>
            <person name="Grigoriev I.V."/>
            <person name="Hibbett D.S."/>
        </authorList>
    </citation>
    <scope>NUCLEOTIDE SEQUENCE [LARGE SCALE GENOMIC DNA]</scope>
    <source>
        <strain evidence="4">TFB10046</strain>
    </source>
</reference>
<dbReference type="GO" id="GO:0015938">
    <property type="term" value="P:coenzyme A catabolic process"/>
    <property type="evidence" value="ECO:0007669"/>
    <property type="project" value="TreeGrafter"/>
</dbReference>
<name>J0DAM5_AURST</name>
<dbReference type="SUPFAM" id="SSF55811">
    <property type="entry name" value="Nudix"/>
    <property type="match status" value="1"/>
</dbReference>
<protein>
    <recommendedName>
        <fullName evidence="2">Nudix hydrolase domain-containing protein</fullName>
    </recommendedName>
</protein>
<dbReference type="KEGG" id="adl:AURDEDRAFT_92407"/>
<feature type="domain" description="Nudix hydrolase" evidence="2">
    <location>
        <begin position="45"/>
        <end position="181"/>
    </location>
</feature>
<feature type="region of interest" description="Disordered" evidence="1">
    <location>
        <begin position="168"/>
        <end position="228"/>
    </location>
</feature>
<dbReference type="OMA" id="LCILEPF"/>
<dbReference type="Pfam" id="PF00293">
    <property type="entry name" value="NUDIX"/>
    <property type="match status" value="1"/>
</dbReference>
<dbReference type="OrthoDB" id="10260614at2759"/>
<dbReference type="CDD" id="cd03426">
    <property type="entry name" value="NUDIX_CoAse_Nudt7"/>
    <property type="match status" value="1"/>
</dbReference>
<sequence length="326" mass="35848">MPRTRTSLLKFHKPALSTPLKDETRRCLRNLAQHRRGHVTPAPRARSAAVLVALFVGRWGDLHVLLSRRSDSLSSYAGDTALPGGKVDPQDKSLEDTARREAFEEIGLPRDKLRVPLLCTLEPFLARNKLVVTPVVVLITDQTLRPILNDAEVKTLFSHPLRSFLEEVPPNALPHSPSEARPLEHPESIQSPDSQSGLVAELIAESNTPGRHHSLEDDTPYHTYRDIDGGSPIRMHSFLTGREGEGVKPVYGLTSAILIHCAQIGYARPAAFQVQAPGQLSNAQRIAHAMRNDPVLRDAALAEGLGRVWGIQSGGRGRRGPLRSRL</sequence>
<dbReference type="PANTHER" id="PTHR12992">
    <property type="entry name" value="NUDIX HYDROLASE"/>
    <property type="match status" value="1"/>
</dbReference>
<dbReference type="InterPro" id="IPR000086">
    <property type="entry name" value="NUDIX_hydrolase_dom"/>
</dbReference>
<dbReference type="InterPro" id="IPR015797">
    <property type="entry name" value="NUDIX_hydrolase-like_dom_sf"/>
</dbReference>
<evidence type="ECO:0000259" key="2">
    <source>
        <dbReference type="PROSITE" id="PS51462"/>
    </source>
</evidence>
<keyword evidence="4" id="KW-1185">Reference proteome</keyword>
<dbReference type="InParanoid" id="J0DAM5"/>
<dbReference type="GO" id="GO:0010945">
    <property type="term" value="F:coenzyme A diphosphatase activity"/>
    <property type="evidence" value="ECO:0007669"/>
    <property type="project" value="InterPro"/>
</dbReference>
<organism evidence="3 4">
    <name type="scientific">Auricularia subglabra (strain TFB-10046 / SS5)</name>
    <name type="common">White-rot fungus</name>
    <name type="synonym">Auricularia delicata (strain TFB10046)</name>
    <dbReference type="NCBI Taxonomy" id="717982"/>
    <lineage>
        <taxon>Eukaryota</taxon>
        <taxon>Fungi</taxon>
        <taxon>Dikarya</taxon>
        <taxon>Basidiomycota</taxon>
        <taxon>Agaricomycotina</taxon>
        <taxon>Agaricomycetes</taxon>
        <taxon>Auriculariales</taxon>
        <taxon>Auriculariaceae</taxon>
        <taxon>Auricularia</taxon>
    </lineage>
</organism>
<evidence type="ECO:0000256" key="1">
    <source>
        <dbReference type="SAM" id="MobiDB-lite"/>
    </source>
</evidence>
<dbReference type="Proteomes" id="UP000006514">
    <property type="component" value="Unassembled WGS sequence"/>
</dbReference>
<proteinExistence type="predicted"/>
<evidence type="ECO:0000313" key="4">
    <source>
        <dbReference type="Proteomes" id="UP000006514"/>
    </source>
</evidence>
<dbReference type="AlphaFoldDB" id="J0DAM5"/>
<dbReference type="InterPro" id="IPR045121">
    <property type="entry name" value="CoAse"/>
</dbReference>
<feature type="compositionally biased region" description="Basic and acidic residues" evidence="1">
    <location>
        <begin position="213"/>
        <end position="228"/>
    </location>
</feature>